<evidence type="ECO:0000256" key="7">
    <source>
        <dbReference type="ARBA" id="ARBA00022781"/>
    </source>
</evidence>
<comment type="subunit">
    <text evidence="3">F-type ATPases have 2 components, CF(1) - the catalytic core - and CF(0) - the membrane proton channel.</text>
</comment>
<evidence type="ECO:0000256" key="13">
    <source>
        <dbReference type="SAM" id="Phobius"/>
    </source>
</evidence>
<comment type="subcellular location">
    <subcellularLocation>
        <location evidence="1 12">Mitochondrion membrane</location>
        <topology evidence="1 12">Single-pass membrane protein</topology>
    </subcellularLocation>
</comment>
<evidence type="ECO:0000256" key="12">
    <source>
        <dbReference type="RuleBase" id="RU003661"/>
    </source>
</evidence>
<sequence length="50" mass="6422">MPQMAPMSWLYLFIYFILMFLTFNSINYYLYLPMLKMKFNYKIISNYWKW</sequence>
<evidence type="ECO:0000256" key="3">
    <source>
        <dbReference type="ARBA" id="ARBA00011291"/>
    </source>
</evidence>
<feature type="transmembrane region" description="Helical" evidence="13">
    <location>
        <begin position="12"/>
        <end position="32"/>
    </location>
</feature>
<dbReference type="AlphaFoldDB" id="A0A5C0PWK7"/>
<dbReference type="Pfam" id="PF00895">
    <property type="entry name" value="ATP-synt_8"/>
    <property type="match status" value="1"/>
</dbReference>
<name>A0A5C0PWK7_9COLE</name>
<dbReference type="RefSeq" id="YP_009695338.1">
    <property type="nucleotide sequence ID" value="NC_044786.1"/>
</dbReference>
<dbReference type="CTD" id="4509"/>
<evidence type="ECO:0000256" key="2">
    <source>
        <dbReference type="ARBA" id="ARBA00008892"/>
    </source>
</evidence>
<dbReference type="InterPro" id="IPR001421">
    <property type="entry name" value="ATP8_metazoa"/>
</dbReference>
<accession>A0A5C0PWK7</accession>
<keyword evidence="10 12" id="KW-0496">Mitochondrion</keyword>
<evidence type="ECO:0000256" key="8">
    <source>
        <dbReference type="ARBA" id="ARBA00022989"/>
    </source>
</evidence>
<dbReference type="GO" id="GO:0045259">
    <property type="term" value="C:proton-transporting ATP synthase complex"/>
    <property type="evidence" value="ECO:0007669"/>
    <property type="project" value="UniProtKB-KW"/>
</dbReference>
<organism evidence="14">
    <name type="scientific">Lamprigera yunnana</name>
    <dbReference type="NCBI Taxonomy" id="370605"/>
    <lineage>
        <taxon>Eukaryota</taxon>
        <taxon>Metazoa</taxon>
        <taxon>Ecdysozoa</taxon>
        <taxon>Arthropoda</taxon>
        <taxon>Hexapoda</taxon>
        <taxon>Insecta</taxon>
        <taxon>Pterygota</taxon>
        <taxon>Neoptera</taxon>
        <taxon>Endopterygota</taxon>
        <taxon>Coleoptera</taxon>
        <taxon>Polyphaga</taxon>
        <taxon>Elateriformia</taxon>
        <taxon>Elateroidea</taxon>
        <taxon>Lampyridae</taxon>
        <taxon>Lampyrinae</taxon>
        <taxon>Lamprigera</taxon>
    </lineage>
</organism>
<keyword evidence="11 13" id="KW-0472">Membrane</keyword>
<evidence type="ECO:0000256" key="1">
    <source>
        <dbReference type="ARBA" id="ARBA00004304"/>
    </source>
</evidence>
<evidence type="ECO:0000256" key="6">
    <source>
        <dbReference type="ARBA" id="ARBA00022692"/>
    </source>
</evidence>
<evidence type="ECO:0000256" key="4">
    <source>
        <dbReference type="ARBA" id="ARBA00022448"/>
    </source>
</evidence>
<protein>
    <recommendedName>
        <fullName evidence="12">ATP synthase complex subunit 8</fullName>
    </recommendedName>
</protein>
<keyword evidence="4 12" id="KW-0813">Transport</keyword>
<evidence type="ECO:0000256" key="10">
    <source>
        <dbReference type="ARBA" id="ARBA00023128"/>
    </source>
</evidence>
<keyword evidence="9 12" id="KW-0406">Ion transport</keyword>
<evidence type="ECO:0000313" key="14">
    <source>
        <dbReference type="EMBL" id="QEJ81503.1"/>
    </source>
</evidence>
<reference evidence="14" key="1">
    <citation type="journal article" date="2019" name="Mol. Phylogenet. Evol.">
        <title>Phylogenetic analysis provides insights into the evolution of Asian fireflies and adult bioluminescence.</title>
        <authorList>
            <person name="Chen X."/>
            <person name="Dong Z."/>
            <person name="Liu G."/>
            <person name="He J."/>
            <person name="Zhao R."/>
            <person name="Wang W."/>
            <person name="Peng Y."/>
            <person name="Li X."/>
        </authorList>
    </citation>
    <scope>NUCLEOTIDE SEQUENCE</scope>
</reference>
<geneLocation type="mitochondrion" evidence="14"/>
<dbReference type="GO" id="GO:0031966">
    <property type="term" value="C:mitochondrial membrane"/>
    <property type="evidence" value="ECO:0007669"/>
    <property type="project" value="UniProtKB-SubCell"/>
</dbReference>
<dbReference type="GO" id="GO:0015986">
    <property type="term" value="P:proton motive force-driven ATP synthesis"/>
    <property type="evidence" value="ECO:0007669"/>
    <property type="project" value="InterPro"/>
</dbReference>
<keyword evidence="8 13" id="KW-1133">Transmembrane helix</keyword>
<keyword evidence="7 12" id="KW-0375">Hydrogen ion transport</keyword>
<dbReference type="GeneID" id="41826898"/>
<keyword evidence="6 12" id="KW-0812">Transmembrane</keyword>
<gene>
    <name evidence="14" type="primary">ATP8</name>
    <name evidence="14" type="ORF">F1_010</name>
</gene>
<dbReference type="GO" id="GO:0015078">
    <property type="term" value="F:proton transmembrane transporter activity"/>
    <property type="evidence" value="ECO:0007669"/>
    <property type="project" value="InterPro"/>
</dbReference>
<evidence type="ECO:0000256" key="9">
    <source>
        <dbReference type="ARBA" id="ARBA00023065"/>
    </source>
</evidence>
<evidence type="ECO:0000256" key="11">
    <source>
        <dbReference type="ARBA" id="ARBA00023136"/>
    </source>
</evidence>
<comment type="similarity">
    <text evidence="2 12">Belongs to the ATPase protein 8 family.</text>
</comment>
<evidence type="ECO:0000256" key="5">
    <source>
        <dbReference type="ARBA" id="ARBA00022547"/>
    </source>
</evidence>
<keyword evidence="5 12" id="KW-0138">CF(0)</keyword>
<proteinExistence type="inferred from homology"/>
<dbReference type="EMBL" id="MK292091">
    <property type="protein sequence ID" value="QEJ81503.1"/>
    <property type="molecule type" value="Genomic_DNA"/>
</dbReference>